<sequence>MKKSTFDYPSVHVDSKLPIEDQKEHTLSKSYYELKKLLDNYKEKSNNNNIMNKVNENNKNSNLKEEKNFQDDSLKRTIIQIERFKKILKELREMGINM</sequence>
<feature type="compositionally biased region" description="Low complexity" evidence="1">
    <location>
        <begin position="46"/>
        <end position="61"/>
    </location>
</feature>
<evidence type="ECO:0000313" key="3">
    <source>
        <dbReference type="Proteomes" id="UP000035682"/>
    </source>
</evidence>
<evidence type="ECO:0000313" key="4">
    <source>
        <dbReference type="WBParaSite" id="SRAE_1000121550.1"/>
    </source>
</evidence>
<dbReference type="EMBL" id="LN609528">
    <property type="protein sequence ID" value="CEF62949.1"/>
    <property type="molecule type" value="Genomic_DNA"/>
</dbReference>
<dbReference type="CTD" id="36375314"/>
<dbReference type="AlphaFoldDB" id="A0A090L605"/>
<dbReference type="GeneID" id="36375314"/>
<dbReference type="WormBase" id="SRAE_1000121550">
    <property type="protein sequence ID" value="SRP09983"/>
    <property type="gene ID" value="WBGene00257819"/>
</dbReference>
<dbReference type="RefSeq" id="XP_024502151.1">
    <property type="nucleotide sequence ID" value="XM_024648144.1"/>
</dbReference>
<dbReference type="WBParaSite" id="SRAE_1000121550.1">
    <property type="protein sequence ID" value="SRAE_1000121550.1"/>
    <property type="gene ID" value="WBGene00257819"/>
</dbReference>
<evidence type="ECO:0000313" key="5">
    <source>
        <dbReference type="WormBase" id="SRAE_1000121550"/>
    </source>
</evidence>
<keyword evidence="3" id="KW-1185">Reference proteome</keyword>
<protein>
    <submittedName>
        <fullName evidence="2 4">Uncharacterized protein</fullName>
    </submittedName>
</protein>
<dbReference type="Proteomes" id="UP000035682">
    <property type="component" value="Unplaced"/>
</dbReference>
<evidence type="ECO:0000256" key="1">
    <source>
        <dbReference type="SAM" id="MobiDB-lite"/>
    </source>
</evidence>
<gene>
    <name evidence="2 4 5" type="ORF">SRAE_1000121550</name>
</gene>
<name>A0A090L605_STRRB</name>
<reference evidence="2 3" key="1">
    <citation type="submission" date="2014-09" db="EMBL/GenBank/DDBJ databases">
        <authorList>
            <person name="Martin A.A."/>
        </authorList>
    </citation>
    <scope>NUCLEOTIDE SEQUENCE</scope>
    <source>
        <strain evidence="3">ED321</strain>
        <strain evidence="2">ED321 Heterogonic</strain>
    </source>
</reference>
<reference evidence="4" key="2">
    <citation type="submission" date="2020-12" db="UniProtKB">
        <authorList>
            <consortium name="WormBaseParasite"/>
        </authorList>
    </citation>
    <scope>IDENTIFICATION</scope>
</reference>
<evidence type="ECO:0000313" key="2">
    <source>
        <dbReference type="EMBL" id="CEF62949.1"/>
    </source>
</evidence>
<organism evidence="2">
    <name type="scientific">Strongyloides ratti</name>
    <name type="common">Parasitic roundworm</name>
    <dbReference type="NCBI Taxonomy" id="34506"/>
    <lineage>
        <taxon>Eukaryota</taxon>
        <taxon>Metazoa</taxon>
        <taxon>Ecdysozoa</taxon>
        <taxon>Nematoda</taxon>
        <taxon>Chromadorea</taxon>
        <taxon>Rhabditida</taxon>
        <taxon>Tylenchina</taxon>
        <taxon>Panagrolaimomorpha</taxon>
        <taxon>Strongyloidoidea</taxon>
        <taxon>Strongyloididae</taxon>
        <taxon>Strongyloides</taxon>
    </lineage>
</organism>
<accession>A0A090L605</accession>
<proteinExistence type="predicted"/>
<feature type="region of interest" description="Disordered" evidence="1">
    <location>
        <begin position="46"/>
        <end position="68"/>
    </location>
</feature>